<comment type="caution">
    <text evidence="2">The sequence shown here is derived from an EMBL/GenBank/DDBJ whole genome shotgun (WGS) entry which is preliminary data.</text>
</comment>
<proteinExistence type="predicted"/>
<evidence type="ECO:0000313" key="2">
    <source>
        <dbReference type="EMBL" id="MFC6762102.1"/>
    </source>
</evidence>
<feature type="transmembrane region" description="Helical" evidence="1">
    <location>
        <begin position="152"/>
        <end position="173"/>
    </location>
</feature>
<feature type="transmembrane region" description="Helical" evidence="1">
    <location>
        <begin position="126"/>
        <end position="145"/>
    </location>
</feature>
<evidence type="ECO:0000256" key="1">
    <source>
        <dbReference type="SAM" id="Phobius"/>
    </source>
</evidence>
<evidence type="ECO:0008006" key="4">
    <source>
        <dbReference type="Google" id="ProtNLM"/>
    </source>
</evidence>
<keyword evidence="1" id="KW-1133">Transmembrane helix</keyword>
<evidence type="ECO:0000313" key="3">
    <source>
        <dbReference type="Proteomes" id="UP001596353"/>
    </source>
</evidence>
<feature type="transmembrane region" description="Helical" evidence="1">
    <location>
        <begin position="78"/>
        <end position="101"/>
    </location>
</feature>
<sequence length="184" mass="19524">MHRNRADLAFGLGAAVLALLAIVAWVPNDSATGVIFSQRGRTSIGDAMAPMVGFAVVLLSGVMITLESRKKAPGRSVLPGNLVFIAGLTGIFLVSVLLMRWTGPVLVTLLGPEGAVYRELRDTMPWKVSGFVVGGTYLVAGLMALMERRIGWWQIAIGLLATAGLIAVFDLPFPDLLLPPNGDL</sequence>
<name>A0ABW2BA72_9RHOB</name>
<protein>
    <recommendedName>
        <fullName evidence="4">Tripartite tricarboxylate transporter TctB family protein</fullName>
    </recommendedName>
</protein>
<dbReference type="EMBL" id="JBHSWG010000003">
    <property type="protein sequence ID" value="MFC6762102.1"/>
    <property type="molecule type" value="Genomic_DNA"/>
</dbReference>
<gene>
    <name evidence="2" type="ORF">ACFQFQ_25465</name>
</gene>
<feature type="transmembrane region" description="Helical" evidence="1">
    <location>
        <begin position="47"/>
        <end position="66"/>
    </location>
</feature>
<dbReference type="Proteomes" id="UP001596353">
    <property type="component" value="Unassembled WGS sequence"/>
</dbReference>
<reference evidence="3" key="1">
    <citation type="journal article" date="2019" name="Int. J. Syst. Evol. Microbiol.">
        <title>The Global Catalogue of Microorganisms (GCM) 10K type strain sequencing project: providing services to taxonomists for standard genome sequencing and annotation.</title>
        <authorList>
            <consortium name="The Broad Institute Genomics Platform"/>
            <consortium name="The Broad Institute Genome Sequencing Center for Infectious Disease"/>
            <person name="Wu L."/>
            <person name="Ma J."/>
        </authorList>
    </citation>
    <scope>NUCLEOTIDE SEQUENCE [LARGE SCALE GENOMIC DNA]</scope>
    <source>
        <strain evidence="3">CCUG 66188</strain>
    </source>
</reference>
<keyword evidence="3" id="KW-1185">Reference proteome</keyword>
<keyword evidence="1" id="KW-0812">Transmembrane</keyword>
<keyword evidence="1" id="KW-0472">Membrane</keyword>
<organism evidence="2 3">
    <name type="scientific">Sulfitobacter porphyrae</name>
    <dbReference type="NCBI Taxonomy" id="1246864"/>
    <lineage>
        <taxon>Bacteria</taxon>
        <taxon>Pseudomonadati</taxon>
        <taxon>Pseudomonadota</taxon>
        <taxon>Alphaproteobacteria</taxon>
        <taxon>Rhodobacterales</taxon>
        <taxon>Roseobacteraceae</taxon>
        <taxon>Sulfitobacter</taxon>
    </lineage>
</organism>
<feature type="transmembrane region" description="Helical" evidence="1">
    <location>
        <begin position="7"/>
        <end position="27"/>
    </location>
</feature>
<accession>A0ABW2BA72</accession>